<dbReference type="Pfam" id="PF00013">
    <property type="entry name" value="KH_1"/>
    <property type="match status" value="1"/>
</dbReference>
<dbReference type="Pfam" id="PF12937">
    <property type="entry name" value="F-box-like"/>
    <property type="match status" value="1"/>
</dbReference>
<dbReference type="Gene3D" id="3.30.1370.10">
    <property type="entry name" value="K Homology domain, type 1"/>
    <property type="match status" value="1"/>
</dbReference>
<keyword evidence="3" id="KW-1185">Reference proteome</keyword>
<reference evidence="3" key="1">
    <citation type="submission" date="2014-07" db="EMBL/GenBank/DDBJ databases">
        <authorList>
            <person name="Martin A.A"/>
            <person name="De Silva N."/>
        </authorList>
    </citation>
    <scope>NUCLEOTIDE SEQUENCE</scope>
</reference>
<dbReference type="AlphaFoldDB" id="A0A0K0F029"/>
<dbReference type="GO" id="GO:0003723">
    <property type="term" value="F:RNA binding"/>
    <property type="evidence" value="ECO:0007669"/>
    <property type="project" value="UniProtKB-UniRule"/>
</dbReference>
<organism evidence="3 4">
    <name type="scientific">Strongyloides venezuelensis</name>
    <name type="common">Threadworm</name>
    <dbReference type="NCBI Taxonomy" id="75913"/>
    <lineage>
        <taxon>Eukaryota</taxon>
        <taxon>Metazoa</taxon>
        <taxon>Ecdysozoa</taxon>
        <taxon>Nematoda</taxon>
        <taxon>Chromadorea</taxon>
        <taxon>Rhabditida</taxon>
        <taxon>Tylenchina</taxon>
        <taxon>Panagrolaimomorpha</taxon>
        <taxon>Strongyloidoidea</taxon>
        <taxon>Strongyloididae</taxon>
        <taxon>Strongyloides</taxon>
    </lineage>
</organism>
<dbReference type="InterPro" id="IPR036612">
    <property type="entry name" value="KH_dom_type_1_sf"/>
</dbReference>
<dbReference type="Gene3D" id="1.20.1280.50">
    <property type="match status" value="1"/>
</dbReference>
<proteinExistence type="predicted"/>
<name>A0A0K0F029_STRVS</name>
<dbReference type="PROSITE" id="PS50084">
    <property type="entry name" value="KH_TYPE_1"/>
    <property type="match status" value="1"/>
</dbReference>
<evidence type="ECO:0000256" key="1">
    <source>
        <dbReference type="PROSITE-ProRule" id="PRU00117"/>
    </source>
</evidence>
<dbReference type="InterPro" id="IPR036047">
    <property type="entry name" value="F-box-like_dom_sf"/>
</dbReference>
<evidence type="ECO:0000259" key="2">
    <source>
        <dbReference type="PROSITE" id="PS50181"/>
    </source>
</evidence>
<protein>
    <submittedName>
        <fullName evidence="4">F-box domain-containing protein</fullName>
    </submittedName>
</protein>
<dbReference type="SUPFAM" id="SSF54791">
    <property type="entry name" value="Eukaryotic type KH-domain (KH-domain type I)"/>
    <property type="match status" value="1"/>
</dbReference>
<evidence type="ECO:0000313" key="3">
    <source>
        <dbReference type="Proteomes" id="UP000035680"/>
    </source>
</evidence>
<dbReference type="PROSITE" id="PS50181">
    <property type="entry name" value="FBOX"/>
    <property type="match status" value="1"/>
</dbReference>
<dbReference type="STRING" id="75913.A0A0K0F029"/>
<feature type="domain" description="F-box" evidence="2">
    <location>
        <begin position="166"/>
        <end position="220"/>
    </location>
</feature>
<dbReference type="InterPro" id="IPR004087">
    <property type="entry name" value="KH_dom"/>
</dbReference>
<dbReference type="CDD" id="cd09917">
    <property type="entry name" value="F-box_SF"/>
    <property type="match status" value="1"/>
</dbReference>
<accession>A0A0K0F029</accession>
<dbReference type="SMART" id="SM00322">
    <property type="entry name" value="KH"/>
    <property type="match status" value="1"/>
</dbReference>
<keyword evidence="1" id="KW-0694">RNA-binding</keyword>
<dbReference type="SUPFAM" id="SSF81383">
    <property type="entry name" value="F-box domain"/>
    <property type="match status" value="1"/>
</dbReference>
<dbReference type="CDD" id="cd00105">
    <property type="entry name" value="KH-I"/>
    <property type="match status" value="1"/>
</dbReference>
<dbReference type="SMART" id="SM00256">
    <property type="entry name" value="FBOX"/>
    <property type="match status" value="1"/>
</dbReference>
<dbReference type="WBParaSite" id="SVE_0214100.1">
    <property type="protein sequence ID" value="SVE_0214100.1"/>
    <property type="gene ID" value="SVE_0214100"/>
</dbReference>
<dbReference type="InterPro" id="IPR001810">
    <property type="entry name" value="F-box_dom"/>
</dbReference>
<dbReference type="InterPro" id="IPR004088">
    <property type="entry name" value="KH_dom_type_1"/>
</dbReference>
<reference evidence="4" key="2">
    <citation type="submission" date="2015-08" db="UniProtKB">
        <authorList>
            <consortium name="WormBaseParasite"/>
        </authorList>
    </citation>
    <scope>IDENTIFICATION</scope>
</reference>
<evidence type="ECO:0000313" key="4">
    <source>
        <dbReference type="WBParaSite" id="SVE_0214100.1"/>
    </source>
</evidence>
<dbReference type="Proteomes" id="UP000035680">
    <property type="component" value="Unassembled WGS sequence"/>
</dbReference>
<sequence>MVELITSYSNREVLESHYVYIPNHCCGLIIGRKGQTIKRLEAFSGAKLSFQSKNANFTHTPLKIFGSMAAIHNARVCINNILFANNERYLLLQQSFSMNSLPQGNPYLQQYDNIIYEGIHPFPSSFNTNISYETDLSKFLFPRSYTNDFDRFLTRMVMTSAYNGIYEIFNNLPNELWYIILSYIPNDNNNAMELLRLRQVSRRWNDIIVNLCRRNDYKVTKKLMKIECISYDSEDFQESILNISESKHSSGINLSVKDLHKYIRFLNFKGKLVFSESGAMNEYIFECLLQYKKYIQPRTVTFTGKLINKNKRGMLAFLGMIPNIEKLHFQWCEPQCNFFDDNFLIVCPDMKGFLVQQTSRSLRGRPRINFSMEGLTQAISLKTDYIFIPFVRNLREDTAQTMMEKYFRLCDGQRKKYMAMISVGHFKRHQINATLDNLGWITRDDNSTLAYQIPRPNLIKRDLPIFFHSVDCTGTLIITTYNNGDRFGRYGAPILHFNNRSEFTVNEKSMTWNVHSDI</sequence>